<dbReference type="Proteomes" id="UP001432146">
    <property type="component" value="Unassembled WGS sequence"/>
</dbReference>
<dbReference type="AlphaFoldDB" id="A0AAW0ZPJ7"/>
<organism evidence="2 3">
    <name type="scientific">Tetragonisca angustula</name>
    <dbReference type="NCBI Taxonomy" id="166442"/>
    <lineage>
        <taxon>Eukaryota</taxon>
        <taxon>Metazoa</taxon>
        <taxon>Ecdysozoa</taxon>
        <taxon>Arthropoda</taxon>
        <taxon>Hexapoda</taxon>
        <taxon>Insecta</taxon>
        <taxon>Pterygota</taxon>
        <taxon>Neoptera</taxon>
        <taxon>Endopterygota</taxon>
        <taxon>Hymenoptera</taxon>
        <taxon>Apocrita</taxon>
        <taxon>Aculeata</taxon>
        <taxon>Apoidea</taxon>
        <taxon>Anthophila</taxon>
        <taxon>Apidae</taxon>
        <taxon>Tetragonisca</taxon>
    </lineage>
</organism>
<feature type="compositionally biased region" description="Low complexity" evidence="1">
    <location>
        <begin position="10"/>
        <end position="33"/>
    </location>
</feature>
<protein>
    <submittedName>
        <fullName evidence="2">Uncharacterized protein</fullName>
    </submittedName>
</protein>
<reference evidence="2 3" key="1">
    <citation type="submission" date="2024-05" db="EMBL/GenBank/DDBJ databases">
        <title>The nuclear and mitochondrial genome assemblies of Tetragonisca angustula (Apidae: Meliponini), a tiny yet remarkable pollinator in the Neotropics.</title>
        <authorList>
            <person name="Ferrari R."/>
            <person name="Ricardo P.C."/>
            <person name="Dias F.C."/>
            <person name="Araujo N.S."/>
            <person name="Soares D.O."/>
            <person name="Zhou Q.-S."/>
            <person name="Zhu C.-D."/>
            <person name="Coutinho L."/>
            <person name="Airas M.C."/>
            <person name="Batista T.M."/>
        </authorList>
    </citation>
    <scope>NUCLEOTIDE SEQUENCE [LARGE SCALE GENOMIC DNA]</scope>
    <source>
        <strain evidence="2">ASF017062</strain>
        <tissue evidence="2">Abdomen</tissue>
    </source>
</reference>
<evidence type="ECO:0000313" key="2">
    <source>
        <dbReference type="EMBL" id="KAK9299522.1"/>
    </source>
</evidence>
<gene>
    <name evidence="2" type="ORF">QLX08_007532</name>
</gene>
<keyword evidence="3" id="KW-1185">Reference proteome</keyword>
<dbReference type="EMBL" id="JAWNGG020000148">
    <property type="protein sequence ID" value="KAK9299522.1"/>
    <property type="molecule type" value="Genomic_DNA"/>
</dbReference>
<proteinExistence type="predicted"/>
<comment type="caution">
    <text evidence="2">The sequence shown here is derived from an EMBL/GenBank/DDBJ whole genome shotgun (WGS) entry which is preliminary data.</text>
</comment>
<feature type="region of interest" description="Disordered" evidence="1">
    <location>
        <begin position="1"/>
        <end position="46"/>
    </location>
</feature>
<accession>A0AAW0ZPJ7</accession>
<evidence type="ECO:0000313" key="3">
    <source>
        <dbReference type="Proteomes" id="UP001432146"/>
    </source>
</evidence>
<sequence>MAVPPPPPSSVLRPSSAITPPIASASNSASSSNQPRLLECSGTATRSREKMVTFEDEGVTCATSTPTRKNVSGLENVFM</sequence>
<name>A0AAW0ZPJ7_9HYME</name>
<evidence type="ECO:0000256" key="1">
    <source>
        <dbReference type="SAM" id="MobiDB-lite"/>
    </source>
</evidence>